<keyword evidence="8 18" id="KW-0547">Nucleotide-binding</keyword>
<comment type="subcellular location">
    <subcellularLocation>
        <location evidence="1">Membrane</location>
        <topology evidence="1">Single-pass type I membrane protein</topology>
    </subcellularLocation>
</comment>
<evidence type="ECO:0000256" key="15">
    <source>
        <dbReference type="ARBA" id="ARBA00023180"/>
    </source>
</evidence>
<name>A0ABD1RDB1_9LAMI</name>
<dbReference type="SUPFAM" id="SSF56112">
    <property type="entry name" value="Protein kinase-like (PK-like)"/>
    <property type="match status" value="1"/>
</dbReference>
<evidence type="ECO:0000256" key="19">
    <source>
        <dbReference type="SAM" id="Phobius"/>
    </source>
</evidence>
<feature type="domain" description="Bulb-type lectin" evidence="22">
    <location>
        <begin position="26"/>
        <end position="147"/>
    </location>
</feature>
<evidence type="ECO:0000256" key="3">
    <source>
        <dbReference type="ARBA" id="ARBA00022536"/>
    </source>
</evidence>
<evidence type="ECO:0000256" key="17">
    <source>
        <dbReference type="ARBA" id="ARBA00048679"/>
    </source>
</evidence>
<dbReference type="PROSITE" id="PS00108">
    <property type="entry name" value="PROTEIN_KINASE_ST"/>
    <property type="match status" value="1"/>
</dbReference>
<comment type="catalytic activity">
    <reaction evidence="16 18">
        <text>L-threonyl-[protein] + ATP = O-phospho-L-threonyl-[protein] + ADP + H(+)</text>
        <dbReference type="Rhea" id="RHEA:46608"/>
        <dbReference type="Rhea" id="RHEA-COMP:11060"/>
        <dbReference type="Rhea" id="RHEA-COMP:11605"/>
        <dbReference type="ChEBI" id="CHEBI:15378"/>
        <dbReference type="ChEBI" id="CHEBI:30013"/>
        <dbReference type="ChEBI" id="CHEBI:30616"/>
        <dbReference type="ChEBI" id="CHEBI:61977"/>
        <dbReference type="ChEBI" id="CHEBI:456216"/>
        <dbReference type="EC" id="2.7.11.1"/>
    </reaction>
</comment>
<dbReference type="InterPro" id="IPR036426">
    <property type="entry name" value="Bulb-type_lectin_dom_sf"/>
</dbReference>
<keyword evidence="15" id="KW-0325">Glycoprotein</keyword>
<dbReference type="PANTHER" id="PTHR47976">
    <property type="entry name" value="G-TYPE LECTIN S-RECEPTOR-LIKE SERINE/THREONINE-PROTEIN KINASE SD2-5"/>
    <property type="match status" value="1"/>
</dbReference>
<keyword evidence="11 19" id="KW-1133">Transmembrane helix</keyword>
<evidence type="ECO:0000256" key="10">
    <source>
        <dbReference type="ARBA" id="ARBA00022840"/>
    </source>
</evidence>
<dbReference type="Gene3D" id="1.10.510.10">
    <property type="entry name" value="Transferase(Phosphotransferase) domain 1"/>
    <property type="match status" value="1"/>
</dbReference>
<dbReference type="Pfam" id="PF01453">
    <property type="entry name" value="B_lectin"/>
    <property type="match status" value="1"/>
</dbReference>
<accession>A0ABD1RDB1</accession>
<dbReference type="PROSITE" id="PS50927">
    <property type="entry name" value="BULB_LECTIN"/>
    <property type="match status" value="1"/>
</dbReference>
<keyword evidence="12 19" id="KW-0472">Membrane</keyword>
<comment type="similarity">
    <text evidence="18">Belongs to the protein kinase superfamily. Ser/Thr protein kinase family.</text>
</comment>
<dbReference type="FunFam" id="2.90.10.10:FF:000041">
    <property type="entry name" value="Uncharacterized protein"/>
    <property type="match status" value="1"/>
</dbReference>
<comment type="caution">
    <text evidence="23">The sequence shown here is derived from an EMBL/GenBank/DDBJ whole genome shotgun (WGS) entry which is preliminary data.</text>
</comment>
<dbReference type="InterPro" id="IPR024171">
    <property type="entry name" value="SRK-like_kinase"/>
</dbReference>
<dbReference type="PANTHER" id="PTHR47976:SF108">
    <property type="entry name" value="G-TYPE LECTIN S-RECEPTOR-LIKE SERINE_THREONINE-PROTEIN KINASE LECRK1"/>
    <property type="match status" value="1"/>
</dbReference>
<feature type="domain" description="Protein kinase" evidence="21">
    <location>
        <begin position="505"/>
        <end position="779"/>
    </location>
</feature>
<dbReference type="GO" id="GO:0016020">
    <property type="term" value="C:membrane"/>
    <property type="evidence" value="ECO:0007669"/>
    <property type="project" value="UniProtKB-SubCell"/>
</dbReference>
<dbReference type="Gene3D" id="2.90.10.10">
    <property type="entry name" value="Bulb-type lectin domain"/>
    <property type="match status" value="2"/>
</dbReference>
<dbReference type="Proteomes" id="UP001604336">
    <property type="component" value="Unassembled WGS sequence"/>
</dbReference>
<dbReference type="Gene3D" id="3.30.200.20">
    <property type="entry name" value="Phosphorylase Kinase, domain 1"/>
    <property type="match status" value="1"/>
</dbReference>
<gene>
    <name evidence="23" type="ORF">Adt_30785</name>
</gene>
<dbReference type="SUPFAM" id="SSF51110">
    <property type="entry name" value="alpha-D-mannose-specific plant lectins"/>
    <property type="match status" value="1"/>
</dbReference>
<dbReference type="InterPro" id="IPR011009">
    <property type="entry name" value="Kinase-like_dom_sf"/>
</dbReference>
<evidence type="ECO:0000256" key="8">
    <source>
        <dbReference type="ARBA" id="ARBA00022741"/>
    </source>
</evidence>
<dbReference type="Pfam" id="PF00069">
    <property type="entry name" value="Pkinase"/>
    <property type="match status" value="1"/>
</dbReference>
<dbReference type="CDD" id="cd01098">
    <property type="entry name" value="PAN_AP_plant"/>
    <property type="match status" value="1"/>
</dbReference>
<evidence type="ECO:0000256" key="18">
    <source>
        <dbReference type="PIRNR" id="PIRNR000641"/>
    </source>
</evidence>
<organism evidence="23 24">
    <name type="scientific">Abeliophyllum distichum</name>
    <dbReference type="NCBI Taxonomy" id="126358"/>
    <lineage>
        <taxon>Eukaryota</taxon>
        <taxon>Viridiplantae</taxon>
        <taxon>Streptophyta</taxon>
        <taxon>Embryophyta</taxon>
        <taxon>Tracheophyta</taxon>
        <taxon>Spermatophyta</taxon>
        <taxon>Magnoliopsida</taxon>
        <taxon>eudicotyledons</taxon>
        <taxon>Gunneridae</taxon>
        <taxon>Pentapetalae</taxon>
        <taxon>asterids</taxon>
        <taxon>lamiids</taxon>
        <taxon>Lamiales</taxon>
        <taxon>Oleaceae</taxon>
        <taxon>Forsythieae</taxon>
        <taxon>Abeliophyllum</taxon>
    </lineage>
</organism>
<dbReference type="InterPro" id="IPR051343">
    <property type="entry name" value="G-type_lectin_kinases/EP1-like"/>
</dbReference>
<dbReference type="InterPro" id="IPR008271">
    <property type="entry name" value="Ser/Thr_kinase_AS"/>
</dbReference>
<evidence type="ECO:0000256" key="11">
    <source>
        <dbReference type="ARBA" id="ARBA00022989"/>
    </source>
</evidence>
<dbReference type="FunFam" id="2.90.10.10:FF:000013">
    <property type="entry name" value="G-type lectin S-receptor-like serine/threonine-protein kinase LECRK1"/>
    <property type="match status" value="1"/>
</dbReference>
<keyword evidence="2 18" id="KW-0723">Serine/threonine-protein kinase</keyword>
<evidence type="ECO:0000256" key="5">
    <source>
        <dbReference type="ARBA" id="ARBA00022692"/>
    </source>
</evidence>
<evidence type="ECO:0000259" key="22">
    <source>
        <dbReference type="PROSITE" id="PS50927"/>
    </source>
</evidence>
<dbReference type="FunFam" id="1.10.510.10:FF:000237">
    <property type="entry name" value="G-type lectin S-receptor-like serine/threonine-protein kinase"/>
    <property type="match status" value="1"/>
</dbReference>
<proteinExistence type="inferred from homology"/>
<keyword evidence="9 18" id="KW-0418">Kinase</keyword>
<evidence type="ECO:0000256" key="4">
    <source>
        <dbReference type="ARBA" id="ARBA00022679"/>
    </source>
</evidence>
<keyword evidence="10 18" id="KW-0067">ATP-binding</keyword>
<evidence type="ECO:0000256" key="2">
    <source>
        <dbReference type="ARBA" id="ARBA00022527"/>
    </source>
</evidence>
<dbReference type="PROSITE" id="PS50011">
    <property type="entry name" value="PROTEIN_KINASE_DOM"/>
    <property type="match status" value="1"/>
</dbReference>
<keyword evidence="4 18" id="KW-0808">Transferase</keyword>
<evidence type="ECO:0000313" key="23">
    <source>
        <dbReference type="EMBL" id="KAL2486029.1"/>
    </source>
</evidence>
<keyword evidence="14" id="KW-0675">Receptor</keyword>
<dbReference type="GO" id="GO:0030246">
    <property type="term" value="F:carbohydrate binding"/>
    <property type="evidence" value="ECO:0007669"/>
    <property type="project" value="UniProtKB-KW"/>
</dbReference>
<feature type="chain" id="PRO_5044745975" description="Receptor-like serine/threonine-protein kinase" evidence="20">
    <location>
        <begin position="24"/>
        <end position="818"/>
    </location>
</feature>
<feature type="transmembrane region" description="Helical" evidence="19">
    <location>
        <begin position="444"/>
        <end position="471"/>
    </location>
</feature>
<dbReference type="InterPro" id="IPR000719">
    <property type="entry name" value="Prot_kinase_dom"/>
</dbReference>
<keyword evidence="3" id="KW-0245">EGF-like domain</keyword>
<evidence type="ECO:0000256" key="7">
    <source>
        <dbReference type="ARBA" id="ARBA00022734"/>
    </source>
</evidence>
<dbReference type="EMBL" id="JBFOLK010000009">
    <property type="protein sequence ID" value="KAL2486029.1"/>
    <property type="molecule type" value="Genomic_DNA"/>
</dbReference>
<reference evidence="24" key="1">
    <citation type="submission" date="2024-07" db="EMBL/GenBank/DDBJ databases">
        <title>Two chromosome-level genome assemblies of Korean endemic species Abeliophyllum distichum and Forsythia ovata (Oleaceae).</title>
        <authorList>
            <person name="Jang H."/>
        </authorList>
    </citation>
    <scope>NUCLEOTIDE SEQUENCE [LARGE SCALE GENOMIC DNA]</scope>
</reference>
<evidence type="ECO:0000256" key="12">
    <source>
        <dbReference type="ARBA" id="ARBA00023136"/>
    </source>
</evidence>
<dbReference type="FunFam" id="3.30.200.20:FF:000059">
    <property type="entry name" value="S-receptor-like serine/threonine-protein kinase"/>
    <property type="match status" value="1"/>
</dbReference>
<dbReference type="PIRSF" id="PIRSF000641">
    <property type="entry name" value="SRK"/>
    <property type="match status" value="1"/>
</dbReference>
<evidence type="ECO:0000256" key="6">
    <source>
        <dbReference type="ARBA" id="ARBA00022729"/>
    </source>
</evidence>
<evidence type="ECO:0000256" key="13">
    <source>
        <dbReference type="ARBA" id="ARBA00023157"/>
    </source>
</evidence>
<dbReference type="GO" id="GO:0004674">
    <property type="term" value="F:protein serine/threonine kinase activity"/>
    <property type="evidence" value="ECO:0007669"/>
    <property type="project" value="UniProtKB-KW"/>
</dbReference>
<evidence type="ECO:0000256" key="1">
    <source>
        <dbReference type="ARBA" id="ARBA00004479"/>
    </source>
</evidence>
<evidence type="ECO:0000259" key="21">
    <source>
        <dbReference type="PROSITE" id="PS50011"/>
    </source>
</evidence>
<evidence type="ECO:0000256" key="20">
    <source>
        <dbReference type="SAM" id="SignalP"/>
    </source>
</evidence>
<sequence>MAFAVSSIMLFVLLFLLPLSATSQHYRNVTLGSSLTANNANSTWLSPSGEFAFGFQQIIQGGYLLAIWFNKIPERTIVWSANRDNLVQEGSKVQLFADGRFELSDPRGQQIWAATLSRVGLTYGAMLDTGNFVLANNSSVVLWQSFDEPTDTLLPTQPLNQDGRLVSSFSKTNYSRGRFLFTLQTDGNLVSYTRNFPMDDGIFAYWSTQTMGSGFQVIFNQSGYLFLVAKNGSVLNFVASNAALTSQFYQRAILEYDGVLRHYVYPKSANSAGGRAMAWSIMDFIPSNICTRITQSTGSGACGFNSFCSLGTDQMPNCDCPVGYSVVDPNDRMSGCKPFAPQNCDEEAHETDLFSFTDMLNTDWPLSDYAYFQQVREDWCRQVCLDDCFCAVAIYRDGNCWKKKYPLSNGRVDSSVGGKALIKIRKNNATTHSSGSKKGNRSTLIITGSVFLGSSMFLNLLLLSCLLLYVLCFKQQKSKRLQPNEFIPCPNIRRFGFKELQEAANGFKEELGRGACSTVYKGILKNDNIENAVAVKKLNKMAADGEQEFKAEVSSISRTNHKNLVQLLGYCDEGQNRLLVYEFMSNGSLANFLFENSRPNWYKRMQIAFATARGICYLHEECSNQIIHCDIKPQNVLLDESFTAKISDFGLAKLLKPDQSKTTTGIRGTKGYVAPEWFRNMPITVKVDVYSFGILLLELICCRRNYEPDVEVETEMILADFAYDCHKEGTLHLLVANDEEALNDKRFDKFVMIAIWCIQEDPTLRPTMKRVVQLMEGSVEVPIPPGSILFYHFNVDTIFFHMHKIFHVMDNNSHNLCI</sequence>
<keyword evidence="7" id="KW-0430">Lectin</keyword>
<dbReference type="SMART" id="SM00108">
    <property type="entry name" value="B_lectin"/>
    <property type="match status" value="1"/>
</dbReference>
<dbReference type="EC" id="2.7.11.1" evidence="18"/>
<protein>
    <recommendedName>
        <fullName evidence="18">Receptor-like serine/threonine-protein kinase</fullName>
        <ecNumber evidence="18">2.7.11.1</ecNumber>
    </recommendedName>
</protein>
<evidence type="ECO:0000313" key="24">
    <source>
        <dbReference type="Proteomes" id="UP001604336"/>
    </source>
</evidence>
<feature type="signal peptide" evidence="20">
    <location>
        <begin position="1"/>
        <end position="23"/>
    </location>
</feature>
<keyword evidence="24" id="KW-1185">Reference proteome</keyword>
<comment type="catalytic activity">
    <reaction evidence="17 18">
        <text>L-seryl-[protein] + ATP = O-phospho-L-seryl-[protein] + ADP + H(+)</text>
        <dbReference type="Rhea" id="RHEA:17989"/>
        <dbReference type="Rhea" id="RHEA-COMP:9863"/>
        <dbReference type="Rhea" id="RHEA-COMP:11604"/>
        <dbReference type="ChEBI" id="CHEBI:15378"/>
        <dbReference type="ChEBI" id="CHEBI:29999"/>
        <dbReference type="ChEBI" id="CHEBI:30616"/>
        <dbReference type="ChEBI" id="CHEBI:83421"/>
        <dbReference type="ChEBI" id="CHEBI:456216"/>
        <dbReference type="EC" id="2.7.11.1"/>
    </reaction>
</comment>
<keyword evidence="6 20" id="KW-0732">Signal</keyword>
<dbReference type="AlphaFoldDB" id="A0ABD1RDB1"/>
<keyword evidence="13" id="KW-1015">Disulfide bond</keyword>
<evidence type="ECO:0000256" key="14">
    <source>
        <dbReference type="ARBA" id="ARBA00023170"/>
    </source>
</evidence>
<evidence type="ECO:0000256" key="16">
    <source>
        <dbReference type="ARBA" id="ARBA00047899"/>
    </source>
</evidence>
<dbReference type="CDD" id="cd00028">
    <property type="entry name" value="B_lectin"/>
    <property type="match status" value="1"/>
</dbReference>
<dbReference type="InterPro" id="IPR001480">
    <property type="entry name" value="Bulb-type_lectin_dom"/>
</dbReference>
<evidence type="ECO:0000256" key="9">
    <source>
        <dbReference type="ARBA" id="ARBA00022777"/>
    </source>
</evidence>
<dbReference type="SMART" id="SM00220">
    <property type="entry name" value="S_TKc"/>
    <property type="match status" value="1"/>
</dbReference>
<keyword evidence="5 19" id="KW-0812">Transmembrane</keyword>
<dbReference type="GO" id="GO:0005524">
    <property type="term" value="F:ATP binding"/>
    <property type="evidence" value="ECO:0007669"/>
    <property type="project" value="UniProtKB-KW"/>
</dbReference>